<evidence type="ECO:0000259" key="3">
    <source>
        <dbReference type="Pfam" id="PF10145"/>
    </source>
</evidence>
<dbReference type="EMBL" id="CP108318">
    <property type="protein sequence ID" value="WTW63224.1"/>
    <property type="molecule type" value="Genomic_DNA"/>
</dbReference>
<sequence>MSGYSLTVQLRAEVNGLISGLRSASDAARSFATQTAAAERRIAALDAAAARATRQINSLAGRASTASTHLNSLGGNANTARTHLTRAGDEGDRSMRGLERTLANVRSRGASLAGLLSGGALLMGTADVVEEGNRYQREMSQFQAVTGATAGQMQRAGWMANKLGADLSLPTVTAADAAGAMVELAKAGFRTDQSITAVRAALVLSSAAGVSAADSAKYLGDIMDQFGLGADQAGRAADVLAATANNASGGILDIYYAMRYAGPVAAGLGVSMEDAASAIGMMGKAGIIGSTAGTALRGMLANLAAPTKDMVTGLKAMGIEAWSTEGRFLGIRNVIDGLSKAQHNMSQQDFAAAVKKAFGKPAMAGAMAIAHQGVASFDALSLAVRESGAAADITAARGKGLAGAMTQLKTQARQTGLALYEGMAPGLEYVARLTTRGLAGATPYLTAALKYGRDLATLYGPELKSKTRQGLGDLAEEAKRFLKPLKDIGEDGLASGLNLLINAWDTLGTVIENVGDGLEPVAKGMGFLHEESGGAANTLDILVLAANGVMSAVAGLSSALVPIGHVVGSLVQLFGALPGPVQTAVAAMLLTRRVGPAISGLASTVGGRLTGAWQSVGQQMRVQQTLAAASGQSIGRMSAAYAVLQTRIPIVGQMSAAFRSAQGPTSTFASTLNGAARAAGTGLMGAMRGLMGVMGGPWGVALMGITVGLGLLASSQQRAAERAAEHEQRIANLTQALRDSKGLIDSNVRAQAAQILMDTKIADGKQRLVDVMKGAGISLSQLTDAYLGQGTSLDALKKQLDDVARAHGDVWQTNEFGDTWQGYDVLGRRAADASDALGKVKGEMSESVERAKELAAAEQSSGAGATAYDRLKTAVGALADKTSDADTRTRALKSALDLLSGGSISLQAAEARVNSAILDVNSALKSGIDHADGFGDALLSNTGALNTTTRNGQQLYNQLTALSDAAADASVSAYALAQQNGKELPDSLAAAREQMQKARDAAIDAARGYGLTKEQAQGVADSLGLLPSKVSLLLETKGMDSTLSNLLAVDAEFDRLKTQKTIKVDSLTEQAQKDLKSLGFSVETIPGTREIKITAPSEGARSSLKVLLDQLGTVPNGKNVTVTAETAATIASLQAVQTAIYATPGSKTVTVYAPTEAARTALLGLGFTISSIPGSKDVTVTVPTGGAVSAASSIQGAIDSVHGKTVTIGVSYSYSPYVNVGPPPPKNPYMNADGNLYPAPGRLLAFADGGMREDHVAQIARGGDLRIWAEPETEGESYIPHARSKRPRSRRIAEETVRRLGGDPSGIQWYANGGVSAFSYTPASLFTLSSLATSSQNKDGKFDLSIFTKKLRDSSNVANRWRNELATIASRAGTDVAKALEAMGEDGVELVHKMATGSSKYLKQMAGELRDLAASAKASLSDFTRQLGTANVENADFQKNLVKLAGMGYGDLAAQLNAQNDEAAHDLAAEAVADKGKAGRANEQAKTSAAQLTSDETGEVVQIIAAITSDKVGIHQVADTTGLGEDEIIRVIAKAGGQVRSALGSRGTKFLADLTRAQQGLSYADGGIREGIYATSGGLIRFAEPSTHGEAYVPLAVSKRQRATAVLSDVADRFGYALMTGVQDANAGRVQVVVIQQAAPLIGTQTIQIDRPGATEQQIASAIGYQVRRAQRGGVRR</sequence>
<evidence type="ECO:0000313" key="4">
    <source>
        <dbReference type="EMBL" id="WTW63224.1"/>
    </source>
</evidence>
<dbReference type="PANTHER" id="PTHR37813:SF1">
    <property type="entry name" value="FELS-2 PROPHAGE PROTEIN"/>
    <property type="match status" value="1"/>
</dbReference>
<organism evidence="4">
    <name type="scientific">Streptomyces sp. NBC_00003</name>
    <dbReference type="NCBI Taxonomy" id="2903608"/>
    <lineage>
        <taxon>Bacteria</taxon>
        <taxon>Bacillati</taxon>
        <taxon>Actinomycetota</taxon>
        <taxon>Actinomycetes</taxon>
        <taxon>Kitasatosporales</taxon>
        <taxon>Streptomycetaceae</taxon>
        <taxon>Streptomyces</taxon>
    </lineage>
</organism>
<gene>
    <name evidence="4" type="ORF">OG549_22635</name>
</gene>
<feature type="domain" description="Phage tail tape measure protein" evidence="3">
    <location>
        <begin position="160"/>
        <end position="359"/>
    </location>
</feature>
<feature type="coiled-coil region" evidence="2">
    <location>
        <begin position="716"/>
        <end position="743"/>
    </location>
</feature>
<keyword evidence="1" id="KW-1188">Viral release from host cell</keyword>
<dbReference type="InterPro" id="IPR010090">
    <property type="entry name" value="Phage_tape_meas"/>
</dbReference>
<name>A0AAU2V7Y0_9ACTN</name>
<dbReference type="Pfam" id="PF10145">
    <property type="entry name" value="PhageMin_Tail"/>
    <property type="match status" value="1"/>
</dbReference>
<evidence type="ECO:0000256" key="1">
    <source>
        <dbReference type="ARBA" id="ARBA00022612"/>
    </source>
</evidence>
<proteinExistence type="predicted"/>
<keyword evidence="2" id="KW-0175">Coiled coil</keyword>
<dbReference type="NCBIfam" id="TIGR01760">
    <property type="entry name" value="tape_meas_TP901"/>
    <property type="match status" value="1"/>
</dbReference>
<dbReference type="PANTHER" id="PTHR37813">
    <property type="entry name" value="FELS-2 PROPHAGE PROTEIN"/>
    <property type="match status" value="1"/>
</dbReference>
<protein>
    <submittedName>
        <fullName evidence="4">Phage tail tape measure protein</fullName>
    </submittedName>
</protein>
<accession>A0AAU2V7Y0</accession>
<reference evidence="4" key="1">
    <citation type="submission" date="2022-10" db="EMBL/GenBank/DDBJ databases">
        <title>The complete genomes of actinobacterial strains from the NBC collection.</title>
        <authorList>
            <person name="Joergensen T.S."/>
            <person name="Alvarez Arevalo M."/>
            <person name="Sterndorff E.B."/>
            <person name="Faurdal D."/>
            <person name="Vuksanovic O."/>
            <person name="Mourched A.-S."/>
            <person name="Charusanti P."/>
            <person name="Shaw S."/>
            <person name="Blin K."/>
            <person name="Weber T."/>
        </authorList>
    </citation>
    <scope>NUCLEOTIDE SEQUENCE</scope>
    <source>
        <strain evidence="4">NBC_00003</strain>
    </source>
</reference>
<evidence type="ECO:0000256" key="2">
    <source>
        <dbReference type="SAM" id="Coils"/>
    </source>
</evidence>